<dbReference type="InterPro" id="IPR036388">
    <property type="entry name" value="WH-like_DNA-bd_sf"/>
</dbReference>
<dbReference type="Pfam" id="PF00486">
    <property type="entry name" value="Trans_reg_C"/>
    <property type="match status" value="1"/>
</dbReference>
<dbReference type="CDD" id="cd00383">
    <property type="entry name" value="trans_reg_C"/>
    <property type="match status" value="1"/>
</dbReference>
<evidence type="ECO:0000256" key="3">
    <source>
        <dbReference type="ARBA" id="ARBA00023125"/>
    </source>
</evidence>
<dbReference type="Gene3D" id="1.10.10.10">
    <property type="entry name" value="Winged helix-like DNA-binding domain superfamily/Winged helix DNA-binding domain"/>
    <property type="match status" value="1"/>
</dbReference>
<evidence type="ECO:0000256" key="5">
    <source>
        <dbReference type="PROSITE-ProRule" id="PRU01091"/>
    </source>
</evidence>
<dbReference type="InterPro" id="IPR001867">
    <property type="entry name" value="OmpR/PhoB-type_DNA-bd"/>
</dbReference>
<feature type="domain" description="OmpR/PhoB-type" evidence="6">
    <location>
        <begin position="108"/>
        <end position="205"/>
    </location>
</feature>
<dbReference type="SUPFAM" id="SSF46894">
    <property type="entry name" value="C-terminal effector domain of the bipartite response regulators"/>
    <property type="match status" value="1"/>
</dbReference>
<protein>
    <submittedName>
        <fullName evidence="7">Response regulator transcription factor</fullName>
    </submittedName>
</protein>
<dbReference type="PROSITE" id="PS51755">
    <property type="entry name" value="OMPR_PHOB"/>
    <property type="match status" value="1"/>
</dbReference>
<keyword evidence="3 5" id="KW-0238">DNA-binding</keyword>
<evidence type="ECO:0000313" key="7">
    <source>
        <dbReference type="EMBL" id="USQ79787.1"/>
    </source>
</evidence>
<proteinExistence type="predicted"/>
<dbReference type="InterPro" id="IPR039420">
    <property type="entry name" value="WalR-like"/>
</dbReference>
<keyword evidence="2" id="KW-0805">Transcription regulation</keyword>
<evidence type="ECO:0000256" key="2">
    <source>
        <dbReference type="ARBA" id="ARBA00023015"/>
    </source>
</evidence>
<dbReference type="SMART" id="SM00862">
    <property type="entry name" value="Trans_reg_C"/>
    <property type="match status" value="1"/>
</dbReference>
<dbReference type="SUPFAM" id="SSF52172">
    <property type="entry name" value="CheY-like"/>
    <property type="match status" value="1"/>
</dbReference>
<name>A0ABY4YT77_9MICO</name>
<dbReference type="PANTHER" id="PTHR48111">
    <property type="entry name" value="REGULATOR OF RPOS"/>
    <property type="match status" value="1"/>
</dbReference>
<reference evidence="7" key="1">
    <citation type="submission" date="2022-06" db="EMBL/GenBank/DDBJ databases">
        <title>Ornithinimicrobium HY1793.</title>
        <authorList>
            <person name="Huang Y."/>
        </authorList>
    </citation>
    <scope>NUCLEOTIDE SEQUENCE</scope>
    <source>
        <strain evidence="7">HY1793</strain>
    </source>
</reference>
<dbReference type="InterPro" id="IPR011006">
    <property type="entry name" value="CheY-like_superfamily"/>
</dbReference>
<dbReference type="InterPro" id="IPR016032">
    <property type="entry name" value="Sig_transdc_resp-reg_C-effctor"/>
</dbReference>
<dbReference type="RefSeq" id="WP_252592891.1">
    <property type="nucleotide sequence ID" value="NZ_CP099489.1"/>
</dbReference>
<evidence type="ECO:0000256" key="4">
    <source>
        <dbReference type="ARBA" id="ARBA00023163"/>
    </source>
</evidence>
<evidence type="ECO:0000259" key="6">
    <source>
        <dbReference type="PROSITE" id="PS51755"/>
    </source>
</evidence>
<keyword evidence="4" id="KW-0804">Transcription</keyword>
<dbReference type="PANTHER" id="PTHR48111:SF4">
    <property type="entry name" value="DNA-BINDING DUAL TRANSCRIPTIONAL REGULATOR OMPR"/>
    <property type="match status" value="1"/>
</dbReference>
<evidence type="ECO:0000256" key="1">
    <source>
        <dbReference type="ARBA" id="ARBA00022553"/>
    </source>
</evidence>
<organism evidence="7 8">
    <name type="scientific">Ornithinimicrobium faecis</name>
    <dbReference type="NCBI Taxonomy" id="2934158"/>
    <lineage>
        <taxon>Bacteria</taxon>
        <taxon>Bacillati</taxon>
        <taxon>Actinomycetota</taxon>
        <taxon>Actinomycetes</taxon>
        <taxon>Micrococcales</taxon>
        <taxon>Ornithinimicrobiaceae</taxon>
        <taxon>Ornithinimicrobium</taxon>
    </lineage>
</organism>
<evidence type="ECO:0000313" key="8">
    <source>
        <dbReference type="Proteomes" id="UP001056455"/>
    </source>
</evidence>
<gene>
    <name evidence="7" type="ORF">NF556_19720</name>
</gene>
<keyword evidence="1" id="KW-0597">Phosphoprotein</keyword>
<dbReference type="EMBL" id="CP099489">
    <property type="protein sequence ID" value="USQ79787.1"/>
    <property type="molecule type" value="Genomic_DNA"/>
</dbReference>
<keyword evidence="8" id="KW-1185">Reference proteome</keyword>
<sequence>MSDLNLSFQVERHPETVALAAGHRPRSVIVALGLAEGPMEQFIRDLTSSAGPQHTVLALVRDLSEEQESTLLEVGARDALNLPSTAGRLRARLALAMRGFPLPTSDVAEVVRRGCLAIHLGRREVRVHNEEVGLTKTEFDLLASLAQRPRNVLSRQELTSAVMGHDHMGARALESHLSRLRRKIELAGGPRLVEPVRGVGYRLGVS</sequence>
<accession>A0ABY4YT77</accession>
<feature type="DNA-binding region" description="OmpR/PhoB-type" evidence="5">
    <location>
        <begin position="108"/>
        <end position="205"/>
    </location>
</feature>
<dbReference type="Proteomes" id="UP001056455">
    <property type="component" value="Chromosome"/>
</dbReference>